<dbReference type="InterPro" id="IPR050766">
    <property type="entry name" value="Bact_Lucif_Oxidored"/>
</dbReference>
<dbReference type="AlphaFoldDB" id="A0A4R4Y7T0"/>
<evidence type="ECO:0000259" key="3">
    <source>
        <dbReference type="Pfam" id="PF00296"/>
    </source>
</evidence>
<dbReference type="Gene3D" id="3.20.20.30">
    <property type="entry name" value="Luciferase-like domain"/>
    <property type="match status" value="1"/>
</dbReference>
<evidence type="ECO:0000256" key="2">
    <source>
        <dbReference type="SAM" id="MobiDB-lite"/>
    </source>
</evidence>
<dbReference type="PANTHER" id="PTHR30137">
    <property type="entry name" value="LUCIFERASE-LIKE MONOOXYGENASE"/>
    <property type="match status" value="1"/>
</dbReference>
<organism evidence="4 5">
    <name type="scientific">Saccharopolyspora elongata</name>
    <dbReference type="NCBI Taxonomy" id="2530387"/>
    <lineage>
        <taxon>Bacteria</taxon>
        <taxon>Bacillati</taxon>
        <taxon>Actinomycetota</taxon>
        <taxon>Actinomycetes</taxon>
        <taxon>Pseudonocardiales</taxon>
        <taxon>Pseudonocardiaceae</taxon>
        <taxon>Saccharopolyspora</taxon>
    </lineage>
</organism>
<evidence type="ECO:0000313" key="4">
    <source>
        <dbReference type="EMBL" id="TDD39092.1"/>
    </source>
</evidence>
<dbReference type="GO" id="GO:0005829">
    <property type="term" value="C:cytosol"/>
    <property type="evidence" value="ECO:0007669"/>
    <property type="project" value="TreeGrafter"/>
</dbReference>
<dbReference type="OrthoDB" id="9780518at2"/>
<proteinExistence type="predicted"/>
<dbReference type="PANTHER" id="PTHR30137:SF6">
    <property type="entry name" value="LUCIFERASE-LIKE MONOOXYGENASE"/>
    <property type="match status" value="1"/>
</dbReference>
<name>A0A4R4Y7T0_9PSEU</name>
<sequence>MVTDTNQPFREAASGRGTSAAGHHRTGKLPEGNLVNDPIKGAVRGRAPAPLSVLDTALAGRGISAADSLSGSIALARLADQRGFTRYWVTEHHSMPGVSASSPAVLLARLTAHTTRLRLGAGGVMLPNHPPLIVAEQYGLLQALAPGRIDLGLGRAPGTNPATADALRRGSSADDFPRQVLELLHFLDDDFPDQHPYRERVYAVPGPGQDRQNDVVQTAGRPPVWLLGSSGYSAQLAAHLGLPFAFAAQFSPEGVAPALQLYRDRFTPSAALAEPYALVSVSVMAADDEAEAQRQTRSYAHAMMRMLQGKSFLLPTPDEAASYPYAQAERQVLDHWTSSVLHGTPEEVTALLNQLHERARPDEIMVGSVGHTPQALLRSTELLADAYAMPSAPPVATAR</sequence>
<keyword evidence="5" id="KW-1185">Reference proteome</keyword>
<comment type="similarity">
    <text evidence="1">To bacterial alkanal monooxygenase alpha and beta chains.</text>
</comment>
<dbReference type="Proteomes" id="UP000294947">
    <property type="component" value="Unassembled WGS sequence"/>
</dbReference>
<comment type="caution">
    <text evidence="4">The sequence shown here is derived from an EMBL/GenBank/DDBJ whole genome shotgun (WGS) entry which is preliminary data.</text>
</comment>
<dbReference type="InterPro" id="IPR011251">
    <property type="entry name" value="Luciferase-like_dom"/>
</dbReference>
<dbReference type="SUPFAM" id="SSF51679">
    <property type="entry name" value="Bacterial luciferase-like"/>
    <property type="match status" value="1"/>
</dbReference>
<feature type="domain" description="Luciferase-like" evidence="3">
    <location>
        <begin position="63"/>
        <end position="357"/>
    </location>
</feature>
<dbReference type="FunFam" id="3.20.20.30:FF:000002">
    <property type="entry name" value="LLM class flavin-dependent oxidoreductase"/>
    <property type="match status" value="1"/>
</dbReference>
<evidence type="ECO:0000256" key="1">
    <source>
        <dbReference type="ARBA" id="ARBA00007789"/>
    </source>
</evidence>
<gene>
    <name evidence="4" type="ORF">E1288_37620</name>
</gene>
<dbReference type="Pfam" id="PF00296">
    <property type="entry name" value="Bac_luciferase"/>
    <property type="match status" value="1"/>
</dbReference>
<dbReference type="NCBIfam" id="TIGR03558">
    <property type="entry name" value="oxido_grp_1"/>
    <property type="match status" value="1"/>
</dbReference>
<dbReference type="GO" id="GO:0016705">
    <property type="term" value="F:oxidoreductase activity, acting on paired donors, with incorporation or reduction of molecular oxygen"/>
    <property type="evidence" value="ECO:0007669"/>
    <property type="project" value="InterPro"/>
</dbReference>
<protein>
    <submittedName>
        <fullName evidence="4">LLM class flavin-dependent oxidoreductase</fullName>
    </submittedName>
</protein>
<evidence type="ECO:0000313" key="5">
    <source>
        <dbReference type="Proteomes" id="UP000294947"/>
    </source>
</evidence>
<feature type="region of interest" description="Disordered" evidence="2">
    <location>
        <begin position="1"/>
        <end position="41"/>
    </location>
</feature>
<dbReference type="EMBL" id="SMKW01000080">
    <property type="protein sequence ID" value="TDD39092.1"/>
    <property type="molecule type" value="Genomic_DNA"/>
</dbReference>
<accession>A0A4R4Y7T0</accession>
<dbReference type="InterPro" id="IPR019949">
    <property type="entry name" value="CmoO-like"/>
</dbReference>
<reference evidence="4 5" key="1">
    <citation type="submission" date="2019-03" db="EMBL/GenBank/DDBJ databases">
        <title>Draft genome sequences of novel Actinobacteria.</title>
        <authorList>
            <person name="Sahin N."/>
            <person name="Ay H."/>
            <person name="Saygin H."/>
        </authorList>
    </citation>
    <scope>NUCLEOTIDE SEQUENCE [LARGE SCALE GENOMIC DNA]</scope>
    <source>
        <strain evidence="4 5">7K502</strain>
    </source>
</reference>
<dbReference type="InterPro" id="IPR036661">
    <property type="entry name" value="Luciferase-like_sf"/>
</dbReference>